<dbReference type="InterPro" id="IPR000682">
    <property type="entry name" value="PCMT"/>
</dbReference>
<dbReference type="GO" id="GO:0030091">
    <property type="term" value="P:protein repair"/>
    <property type="evidence" value="ECO:0007669"/>
    <property type="project" value="UniProtKB-UniRule"/>
</dbReference>
<dbReference type="HAMAP" id="MF_00090">
    <property type="entry name" value="PIMT"/>
    <property type="match status" value="1"/>
</dbReference>
<reference evidence="8" key="1">
    <citation type="journal article" date="2014" name="Int. J. Syst. Evol. Microbiol.">
        <title>Complete genome sequence of Corynebacterium casei LMG S-19264T (=DSM 44701T), isolated from a smear-ripened cheese.</title>
        <authorList>
            <consortium name="US DOE Joint Genome Institute (JGI-PGF)"/>
            <person name="Walter F."/>
            <person name="Albersmeier A."/>
            <person name="Kalinowski J."/>
            <person name="Ruckert C."/>
        </authorList>
    </citation>
    <scope>NUCLEOTIDE SEQUENCE</scope>
    <source>
        <strain evidence="8">CGMCC 4.5737</strain>
    </source>
</reference>
<dbReference type="NCBIfam" id="NF001453">
    <property type="entry name" value="PRK00312.1"/>
    <property type="match status" value="1"/>
</dbReference>
<dbReference type="GO" id="GO:0032259">
    <property type="term" value="P:methylation"/>
    <property type="evidence" value="ECO:0007669"/>
    <property type="project" value="UniProtKB-KW"/>
</dbReference>
<organism evidence="8 9">
    <name type="scientific">Longimycelium tulufanense</name>
    <dbReference type="NCBI Taxonomy" id="907463"/>
    <lineage>
        <taxon>Bacteria</taxon>
        <taxon>Bacillati</taxon>
        <taxon>Actinomycetota</taxon>
        <taxon>Actinomycetes</taxon>
        <taxon>Pseudonocardiales</taxon>
        <taxon>Pseudonocardiaceae</taxon>
        <taxon>Longimycelium</taxon>
    </lineage>
</organism>
<dbReference type="SUPFAM" id="SSF53335">
    <property type="entry name" value="S-adenosyl-L-methionine-dependent methyltransferases"/>
    <property type="match status" value="1"/>
</dbReference>
<dbReference type="GO" id="GO:0004719">
    <property type="term" value="F:protein-L-isoaspartate (D-aspartate) O-methyltransferase activity"/>
    <property type="evidence" value="ECO:0007669"/>
    <property type="project" value="UniProtKB-UniRule"/>
</dbReference>
<evidence type="ECO:0000256" key="1">
    <source>
        <dbReference type="ARBA" id="ARBA00004496"/>
    </source>
</evidence>
<dbReference type="CDD" id="cd02440">
    <property type="entry name" value="AdoMet_MTases"/>
    <property type="match status" value="1"/>
</dbReference>
<dbReference type="PANTHER" id="PTHR11579">
    <property type="entry name" value="PROTEIN-L-ISOASPARTATE O-METHYLTRANSFERASE"/>
    <property type="match status" value="1"/>
</dbReference>
<accession>A0A8J3FSE2</accession>
<keyword evidence="4 7" id="KW-0489">Methyltransferase</keyword>
<dbReference type="PANTHER" id="PTHR11579:SF0">
    <property type="entry name" value="PROTEIN-L-ISOASPARTATE(D-ASPARTATE) O-METHYLTRANSFERASE"/>
    <property type="match status" value="1"/>
</dbReference>
<sequence length="212" mass="22679">MSRTPESLLEAVRHAGVTDKRVLAAIRATPRAAFVPSEHIEFAYYDEPVPIPHGQVTTQPSLVAAMVEALSLTGRENVLEVGTGHGFQTALLACLAADVVSIERWPDLAETARGNLARHGVRNVRVLVGDGTLGAPRWSPYDAIIVSAAFPEVPAPLTDQLRTGGRLVQPIGPGGAEEVTLFARTERSLRRQGILTGAYFVPLYGKHGFPAS</sequence>
<dbReference type="EMBL" id="BMMK01000002">
    <property type="protein sequence ID" value="GGM37048.1"/>
    <property type="molecule type" value="Genomic_DNA"/>
</dbReference>
<gene>
    <name evidence="7 8" type="primary">pcm</name>
    <name evidence="8" type="ORF">GCM10012275_05240</name>
</gene>
<keyword evidence="9" id="KW-1185">Reference proteome</keyword>
<dbReference type="AlphaFoldDB" id="A0A8J3FSE2"/>
<dbReference type="GO" id="GO:0005737">
    <property type="term" value="C:cytoplasm"/>
    <property type="evidence" value="ECO:0007669"/>
    <property type="project" value="UniProtKB-SubCell"/>
</dbReference>
<keyword evidence="5 7" id="KW-0808">Transferase</keyword>
<dbReference type="InterPro" id="IPR029063">
    <property type="entry name" value="SAM-dependent_MTases_sf"/>
</dbReference>
<evidence type="ECO:0000256" key="2">
    <source>
        <dbReference type="ARBA" id="ARBA00005369"/>
    </source>
</evidence>
<evidence type="ECO:0000256" key="4">
    <source>
        <dbReference type="ARBA" id="ARBA00022603"/>
    </source>
</evidence>
<protein>
    <recommendedName>
        <fullName evidence="7">Protein-L-isoaspartate O-methyltransferase</fullName>
        <ecNumber evidence="7">2.1.1.77</ecNumber>
    </recommendedName>
    <alternativeName>
        <fullName evidence="7">L-isoaspartyl protein carboxyl methyltransferase</fullName>
    </alternativeName>
    <alternativeName>
        <fullName evidence="7">Protein L-isoaspartyl methyltransferase</fullName>
    </alternativeName>
    <alternativeName>
        <fullName evidence="7">Protein-beta-aspartate methyltransferase</fullName>
        <shortName evidence="7">PIMT</shortName>
    </alternativeName>
</protein>
<dbReference type="RefSeq" id="WP_189053485.1">
    <property type="nucleotide sequence ID" value="NZ_BMMK01000002.1"/>
</dbReference>
<keyword evidence="6 7" id="KW-0949">S-adenosyl-L-methionine</keyword>
<comment type="subcellular location">
    <subcellularLocation>
        <location evidence="1 7">Cytoplasm</location>
    </subcellularLocation>
</comment>
<dbReference type="EC" id="2.1.1.77" evidence="7"/>
<comment type="caution">
    <text evidence="8">The sequence shown here is derived from an EMBL/GenBank/DDBJ whole genome shotgun (WGS) entry which is preliminary data.</text>
</comment>
<dbReference type="Proteomes" id="UP000637578">
    <property type="component" value="Unassembled WGS sequence"/>
</dbReference>
<evidence type="ECO:0000313" key="9">
    <source>
        <dbReference type="Proteomes" id="UP000637578"/>
    </source>
</evidence>
<comment type="caution">
    <text evidence="7">Lacks conserved residue(s) required for the propagation of feature annotation.</text>
</comment>
<evidence type="ECO:0000256" key="7">
    <source>
        <dbReference type="HAMAP-Rule" id="MF_00090"/>
    </source>
</evidence>
<evidence type="ECO:0000256" key="3">
    <source>
        <dbReference type="ARBA" id="ARBA00022490"/>
    </source>
</evidence>
<evidence type="ECO:0000313" key="8">
    <source>
        <dbReference type="EMBL" id="GGM37048.1"/>
    </source>
</evidence>
<comment type="function">
    <text evidence="7">Catalyzes the methyl esterification of L-isoaspartyl residues in peptides and proteins that result from spontaneous decomposition of normal L-aspartyl and L-asparaginyl residues. It plays a role in the repair and/or degradation of damaged proteins.</text>
</comment>
<dbReference type="Pfam" id="PF01135">
    <property type="entry name" value="PCMT"/>
    <property type="match status" value="1"/>
</dbReference>
<name>A0A8J3FSE2_9PSEU</name>
<dbReference type="Gene3D" id="3.40.50.150">
    <property type="entry name" value="Vaccinia Virus protein VP39"/>
    <property type="match status" value="1"/>
</dbReference>
<reference evidence="8" key="2">
    <citation type="submission" date="2020-09" db="EMBL/GenBank/DDBJ databases">
        <authorList>
            <person name="Sun Q."/>
            <person name="Zhou Y."/>
        </authorList>
    </citation>
    <scope>NUCLEOTIDE SEQUENCE</scope>
    <source>
        <strain evidence="8">CGMCC 4.5737</strain>
    </source>
</reference>
<dbReference type="NCBIfam" id="TIGR00080">
    <property type="entry name" value="pimt"/>
    <property type="match status" value="1"/>
</dbReference>
<comment type="catalytic activity">
    <reaction evidence="7">
        <text>[protein]-L-isoaspartate + S-adenosyl-L-methionine = [protein]-L-isoaspartate alpha-methyl ester + S-adenosyl-L-homocysteine</text>
        <dbReference type="Rhea" id="RHEA:12705"/>
        <dbReference type="Rhea" id="RHEA-COMP:12143"/>
        <dbReference type="Rhea" id="RHEA-COMP:12144"/>
        <dbReference type="ChEBI" id="CHEBI:57856"/>
        <dbReference type="ChEBI" id="CHEBI:59789"/>
        <dbReference type="ChEBI" id="CHEBI:90596"/>
        <dbReference type="ChEBI" id="CHEBI:90598"/>
        <dbReference type="EC" id="2.1.1.77"/>
    </reaction>
</comment>
<evidence type="ECO:0000256" key="6">
    <source>
        <dbReference type="ARBA" id="ARBA00022691"/>
    </source>
</evidence>
<comment type="similarity">
    <text evidence="2 7">Belongs to the methyltransferase superfamily. L-isoaspartyl/D-aspartyl protein methyltransferase family.</text>
</comment>
<evidence type="ECO:0000256" key="5">
    <source>
        <dbReference type="ARBA" id="ARBA00022679"/>
    </source>
</evidence>
<proteinExistence type="inferred from homology"/>
<keyword evidence="3 7" id="KW-0963">Cytoplasm</keyword>